<protein>
    <submittedName>
        <fullName evidence="1">Uncharacterized protein</fullName>
    </submittedName>
</protein>
<dbReference type="EMBL" id="JAGYPF010000002">
    <property type="protein sequence ID" value="MBS4212966.1"/>
    <property type="molecule type" value="Genomic_DNA"/>
</dbReference>
<name>A0A942U5U1_9BACI</name>
<proteinExistence type="predicted"/>
<keyword evidence="2" id="KW-1185">Reference proteome</keyword>
<evidence type="ECO:0000313" key="2">
    <source>
        <dbReference type="Proteomes" id="UP000679749"/>
    </source>
</evidence>
<evidence type="ECO:0000313" key="1">
    <source>
        <dbReference type="EMBL" id="MBS4212966.1"/>
    </source>
</evidence>
<dbReference type="AlphaFoldDB" id="A0A942U5U1"/>
<dbReference type="Proteomes" id="UP000679749">
    <property type="component" value="Unassembled WGS sequence"/>
</dbReference>
<sequence>MDVHAQQELYLIKRELQQIINELESIASGIGGGFEGIGQEKCASRIYQVADHYRYVSGKLNNIDTSKVTESFAKAHGGAS</sequence>
<organism evidence="1 2">
    <name type="scientific">Neobacillus rhizophilus</name>
    <dbReference type="NCBI Taxonomy" id="2833579"/>
    <lineage>
        <taxon>Bacteria</taxon>
        <taxon>Bacillati</taxon>
        <taxon>Bacillota</taxon>
        <taxon>Bacilli</taxon>
        <taxon>Bacillales</taxon>
        <taxon>Bacillaceae</taxon>
        <taxon>Neobacillus</taxon>
    </lineage>
</organism>
<dbReference type="RefSeq" id="WP_213117483.1">
    <property type="nucleotide sequence ID" value="NZ_JAGYPF010000002.1"/>
</dbReference>
<reference evidence="1" key="1">
    <citation type="submission" date="2021-05" db="EMBL/GenBank/DDBJ databases">
        <title>Novel Bacillus species.</title>
        <authorList>
            <person name="Liu G."/>
        </authorList>
    </citation>
    <scope>NUCLEOTIDE SEQUENCE</scope>
    <source>
        <strain evidence="1">FJAT-49825</strain>
    </source>
</reference>
<accession>A0A942U5U1</accession>
<gene>
    <name evidence="1" type="ORF">KHA99_10960</name>
</gene>
<comment type="caution">
    <text evidence="1">The sequence shown here is derived from an EMBL/GenBank/DDBJ whole genome shotgun (WGS) entry which is preliminary data.</text>
</comment>